<dbReference type="PANTHER" id="PTHR34390">
    <property type="entry name" value="UPF0442 PROTEIN YJJB-RELATED"/>
    <property type="match status" value="1"/>
</dbReference>
<keyword evidence="4 8" id="KW-0812">Transmembrane</keyword>
<dbReference type="OrthoDB" id="9810047at2"/>
<dbReference type="InterPro" id="IPR024528">
    <property type="entry name" value="ThrE_2"/>
</dbReference>
<proteinExistence type="inferred from homology"/>
<dbReference type="InterPro" id="IPR050539">
    <property type="entry name" value="ThrE_Dicarb/AminoAcid_Exp"/>
</dbReference>
<feature type="transmembrane region" description="Helical" evidence="8">
    <location>
        <begin position="28"/>
        <end position="45"/>
    </location>
</feature>
<dbReference type="eggNOG" id="COG3610">
    <property type="taxonomic scope" value="Bacteria"/>
</dbReference>
<keyword evidence="11" id="KW-1185">Reference proteome</keyword>
<dbReference type="EMBL" id="CP018906">
    <property type="protein sequence ID" value="AQW20467.1"/>
    <property type="molecule type" value="Genomic_DNA"/>
</dbReference>
<keyword evidence="6 8" id="KW-0472">Membrane</keyword>
<dbReference type="GO" id="GO:0005886">
    <property type="term" value="C:plasma membrane"/>
    <property type="evidence" value="ECO:0007669"/>
    <property type="project" value="UniProtKB-SubCell"/>
</dbReference>
<dbReference type="RefSeq" id="WP_035166852.1">
    <property type="nucleotide sequence ID" value="NZ_CP018906.1"/>
</dbReference>
<keyword evidence="5 8" id="KW-1133">Transmembrane helix</keyword>
<evidence type="ECO:0000256" key="5">
    <source>
        <dbReference type="ARBA" id="ARBA00022989"/>
    </source>
</evidence>
<dbReference type="AlphaFoldDB" id="A0A1S6QFT3"/>
<reference evidence="10 11" key="1">
    <citation type="journal article" date="2015" name="Genome Announc.">
        <title>Genome Sequence of Lactobacillus curieae CCTCC M 2011381T, a Novel Producer of Gamma-aminobutyric Acid.</title>
        <authorList>
            <person name="Wang Y."/>
            <person name="Wang Y."/>
            <person name="Lang C."/>
            <person name="Wei D."/>
            <person name="Xu P."/>
            <person name="Xie J."/>
        </authorList>
    </citation>
    <scope>NUCLEOTIDE SEQUENCE [LARGE SCALE GENOMIC DNA]</scope>
    <source>
        <strain evidence="10 11">CCTCC M 2011381</strain>
    </source>
</reference>
<protein>
    <recommendedName>
        <fullName evidence="9">Threonine/Serine exporter ThrE domain-containing protein</fullName>
    </recommendedName>
</protein>
<feature type="transmembrane region" description="Helical" evidence="8">
    <location>
        <begin position="114"/>
        <end position="135"/>
    </location>
</feature>
<evidence type="ECO:0000256" key="2">
    <source>
        <dbReference type="ARBA" id="ARBA00022475"/>
    </source>
</evidence>
<dbReference type="Pfam" id="PF12821">
    <property type="entry name" value="ThrE_2"/>
    <property type="match status" value="1"/>
</dbReference>
<name>A0A1S6QFT3_9LACO</name>
<evidence type="ECO:0000256" key="3">
    <source>
        <dbReference type="ARBA" id="ARBA00022519"/>
    </source>
</evidence>
<evidence type="ECO:0000256" key="1">
    <source>
        <dbReference type="ARBA" id="ARBA00004651"/>
    </source>
</evidence>
<keyword evidence="3" id="KW-0997">Cell inner membrane</keyword>
<keyword evidence="2" id="KW-1003">Cell membrane</keyword>
<accession>A0A1S6QFT3</accession>
<dbReference type="GO" id="GO:0015744">
    <property type="term" value="P:succinate transport"/>
    <property type="evidence" value="ECO:0007669"/>
    <property type="project" value="TreeGrafter"/>
</dbReference>
<organism evidence="10 11">
    <name type="scientific">Lentilactobacillus curieae</name>
    <dbReference type="NCBI Taxonomy" id="1138822"/>
    <lineage>
        <taxon>Bacteria</taxon>
        <taxon>Bacillati</taxon>
        <taxon>Bacillota</taxon>
        <taxon>Bacilli</taxon>
        <taxon>Lactobacillales</taxon>
        <taxon>Lactobacillaceae</taxon>
        <taxon>Lentilactobacillus</taxon>
    </lineage>
</organism>
<comment type="similarity">
    <text evidence="7">Belongs to the ThrE exporter (TC 2.A.79) family.</text>
</comment>
<comment type="subcellular location">
    <subcellularLocation>
        <location evidence="1">Cell membrane</location>
        <topology evidence="1">Multi-pass membrane protein</topology>
    </subcellularLocation>
</comment>
<feature type="transmembrane region" description="Helical" evidence="8">
    <location>
        <begin position="52"/>
        <end position="74"/>
    </location>
</feature>
<evidence type="ECO:0000313" key="10">
    <source>
        <dbReference type="EMBL" id="AQW20467.1"/>
    </source>
</evidence>
<gene>
    <name evidence="10" type="ORF">PL11_000130</name>
</gene>
<evidence type="ECO:0000313" key="11">
    <source>
        <dbReference type="Proteomes" id="UP000030361"/>
    </source>
</evidence>
<dbReference type="Proteomes" id="UP000030361">
    <property type="component" value="Chromosome"/>
</dbReference>
<evidence type="ECO:0000256" key="7">
    <source>
        <dbReference type="ARBA" id="ARBA00034125"/>
    </source>
</evidence>
<feature type="domain" description="Threonine/Serine exporter ThrE" evidence="9">
    <location>
        <begin position="9"/>
        <end position="134"/>
    </location>
</feature>
<evidence type="ECO:0000259" key="9">
    <source>
        <dbReference type="Pfam" id="PF12821"/>
    </source>
</evidence>
<evidence type="ECO:0000256" key="8">
    <source>
        <dbReference type="SAM" id="Phobius"/>
    </source>
</evidence>
<dbReference type="KEGG" id="lcu:PL11_000130"/>
<evidence type="ECO:0000256" key="6">
    <source>
        <dbReference type="ARBA" id="ARBA00023136"/>
    </source>
</evidence>
<evidence type="ECO:0000256" key="4">
    <source>
        <dbReference type="ARBA" id="ARBA00022692"/>
    </source>
</evidence>
<sequence length="150" mass="16153">MKLLVEFGISFLSTVGFGIITNVPRRSLLPGGITGAVAWTVYVILNAQLDSLFFPNAVAALIIGILGNCFSIKFKVPVNMIYIPSLVSLVPGGIIYEAMKDFTQGNIAPAQVNLMNTLIIAISLAGGFFVAEIIFKGIRARINQQQLSKH</sequence>
<dbReference type="PANTHER" id="PTHR34390:SF1">
    <property type="entry name" value="SUCCINATE TRANSPORTER SUBUNIT YJJB-RELATED"/>
    <property type="match status" value="1"/>
</dbReference>